<keyword evidence="1" id="KW-0694">RNA-binding</keyword>
<sequence>MKLLVRNLPRTMSEFELREMFKKHGEFKYCKIVLDEITGESKGFGFVEMLDEEEALAAIAAEDGKKFGKLKIRVKAAE</sequence>
<evidence type="ECO:0000313" key="3">
    <source>
        <dbReference type="EMBL" id="MUK45799.1"/>
    </source>
</evidence>
<dbReference type="InterPro" id="IPR012677">
    <property type="entry name" value="Nucleotide-bd_a/b_plait_sf"/>
</dbReference>
<protein>
    <submittedName>
        <fullName evidence="3">RNA-binding protein</fullName>
    </submittedName>
</protein>
<dbReference type="GO" id="GO:0003729">
    <property type="term" value="F:mRNA binding"/>
    <property type="evidence" value="ECO:0007669"/>
    <property type="project" value="TreeGrafter"/>
</dbReference>
<comment type="caution">
    <text evidence="3">The sequence shown here is derived from an EMBL/GenBank/DDBJ whole genome shotgun (WGS) entry which is preliminary data.</text>
</comment>
<dbReference type="OMA" id="VEMPEHE"/>
<evidence type="ECO:0000259" key="2">
    <source>
        <dbReference type="PROSITE" id="PS50102"/>
    </source>
</evidence>
<accession>A0A1B9PEL4</accession>
<feature type="domain" description="RRM" evidence="2">
    <location>
        <begin position="1"/>
        <end position="78"/>
    </location>
</feature>
<evidence type="ECO:0000313" key="4">
    <source>
        <dbReference type="EMBL" id="MUK50652.1"/>
    </source>
</evidence>
<dbReference type="Proteomes" id="UP000448038">
    <property type="component" value="Unassembled WGS sequence"/>
</dbReference>
<dbReference type="Gene3D" id="3.30.70.330">
    <property type="match status" value="1"/>
</dbReference>
<dbReference type="EMBL" id="WOBO01000011">
    <property type="protein sequence ID" value="MUK45799.1"/>
    <property type="molecule type" value="Genomic_DNA"/>
</dbReference>
<dbReference type="SMART" id="SM00360">
    <property type="entry name" value="RRM"/>
    <property type="match status" value="1"/>
</dbReference>
<organism evidence="3 5">
    <name type="scientific">Aliivibrio fischeri</name>
    <name type="common">Vibrio fischeri</name>
    <dbReference type="NCBI Taxonomy" id="668"/>
    <lineage>
        <taxon>Bacteria</taxon>
        <taxon>Pseudomonadati</taxon>
        <taxon>Pseudomonadota</taxon>
        <taxon>Gammaproteobacteria</taxon>
        <taxon>Vibrionales</taxon>
        <taxon>Vibrionaceae</taxon>
        <taxon>Aliivibrio</taxon>
    </lineage>
</organism>
<evidence type="ECO:0000313" key="5">
    <source>
        <dbReference type="Proteomes" id="UP000435323"/>
    </source>
</evidence>
<evidence type="ECO:0000256" key="1">
    <source>
        <dbReference type="ARBA" id="ARBA00022884"/>
    </source>
</evidence>
<dbReference type="SUPFAM" id="SSF54928">
    <property type="entry name" value="RNA-binding domain, RBD"/>
    <property type="match status" value="1"/>
</dbReference>
<dbReference type="PROSITE" id="PS50102">
    <property type="entry name" value="RRM"/>
    <property type="match status" value="1"/>
</dbReference>
<name>A0A1B9PEL4_ALIFS</name>
<dbReference type="InterPro" id="IPR035979">
    <property type="entry name" value="RBD_domain_sf"/>
</dbReference>
<dbReference type="GeneID" id="54165810"/>
<dbReference type="Pfam" id="PF00076">
    <property type="entry name" value="RRM_1"/>
    <property type="match status" value="1"/>
</dbReference>
<reference evidence="5 6" key="1">
    <citation type="submission" date="2019-11" db="EMBL/GenBank/DDBJ databases">
        <title>Using colonization assays and comparative genomics to discover symbiosis behaviors and factors in Vibrio fischeri.</title>
        <authorList>
            <person name="Bongrand C."/>
            <person name="Moriano-Gutierrez S."/>
            <person name="Arevalo P."/>
            <person name="Mcfall-Ngai M."/>
            <person name="Visick K."/>
            <person name="Polz M.F."/>
            <person name="Ruby E.G."/>
        </authorList>
    </citation>
    <scope>NUCLEOTIDE SEQUENCE [LARGE SCALE GENOMIC DNA]</scope>
    <source>
        <strain evidence="5">emors.3.2</strain>
        <strain evidence="3">Emors.3.2</strain>
        <strain evidence="6">emors.4.1</strain>
        <strain evidence="4">Emors.4.1</strain>
    </source>
</reference>
<proteinExistence type="predicted"/>
<dbReference type="EMBL" id="WOBN01000025">
    <property type="protein sequence ID" value="MUK50652.1"/>
    <property type="molecule type" value="Genomic_DNA"/>
</dbReference>
<dbReference type="AlphaFoldDB" id="A0A1B9PEL4"/>
<gene>
    <name evidence="3" type="ORF">GNP77_10450</name>
    <name evidence="4" type="ORF">GNP88_15995</name>
</gene>
<dbReference type="RefSeq" id="WP_005422642.1">
    <property type="nucleotide sequence ID" value="NZ_BMPC01000060.1"/>
</dbReference>
<dbReference type="InterPro" id="IPR000504">
    <property type="entry name" value="RRM_dom"/>
</dbReference>
<dbReference type="InterPro" id="IPR050502">
    <property type="entry name" value="Euk_RNA-bind_prot"/>
</dbReference>
<dbReference type="PANTHER" id="PTHR48025">
    <property type="entry name" value="OS02G0815200 PROTEIN"/>
    <property type="match status" value="1"/>
</dbReference>
<evidence type="ECO:0000313" key="6">
    <source>
        <dbReference type="Proteomes" id="UP000448038"/>
    </source>
</evidence>
<dbReference type="PANTHER" id="PTHR48025:SF1">
    <property type="entry name" value="RRM DOMAIN-CONTAINING PROTEIN"/>
    <property type="match status" value="1"/>
</dbReference>
<dbReference type="Proteomes" id="UP000435323">
    <property type="component" value="Unassembled WGS sequence"/>
</dbReference>